<keyword evidence="2" id="KW-0472">Membrane</keyword>
<dbReference type="GO" id="GO:0015562">
    <property type="term" value="F:efflux transmembrane transporter activity"/>
    <property type="evidence" value="ECO:0007669"/>
    <property type="project" value="TreeGrafter"/>
</dbReference>
<comment type="caution">
    <text evidence="4">The sequence shown here is derived from an EMBL/GenBank/DDBJ whole genome shotgun (WGS) entry which is preliminary data.</text>
</comment>
<evidence type="ECO:0000256" key="1">
    <source>
        <dbReference type="SAM" id="MobiDB-lite"/>
    </source>
</evidence>
<dbReference type="AlphaFoldDB" id="A0A7K0BTK9"/>
<dbReference type="EMBL" id="WEGH01000002">
    <property type="protein sequence ID" value="MQY04528.1"/>
    <property type="molecule type" value="Genomic_DNA"/>
</dbReference>
<dbReference type="PANTHER" id="PTHR30469">
    <property type="entry name" value="MULTIDRUG RESISTANCE PROTEIN MDTA"/>
    <property type="match status" value="1"/>
</dbReference>
<organism evidence="4 5">
    <name type="scientific">Actinomadura macrotermitis</name>
    <dbReference type="NCBI Taxonomy" id="2585200"/>
    <lineage>
        <taxon>Bacteria</taxon>
        <taxon>Bacillati</taxon>
        <taxon>Actinomycetota</taxon>
        <taxon>Actinomycetes</taxon>
        <taxon>Streptosporangiales</taxon>
        <taxon>Thermomonosporaceae</taxon>
        <taxon>Actinomadura</taxon>
    </lineage>
</organism>
<dbReference type="InterPro" id="IPR002477">
    <property type="entry name" value="Peptidoglycan-bd-like"/>
</dbReference>
<keyword evidence="2" id="KW-1133">Transmembrane helix</keyword>
<dbReference type="InterPro" id="IPR036366">
    <property type="entry name" value="PGBDSf"/>
</dbReference>
<keyword evidence="5" id="KW-1185">Reference proteome</keyword>
<evidence type="ECO:0000256" key="2">
    <source>
        <dbReference type="SAM" id="Phobius"/>
    </source>
</evidence>
<accession>A0A7K0BTK9</accession>
<dbReference type="Pfam" id="PF01471">
    <property type="entry name" value="PG_binding_1"/>
    <property type="match status" value="1"/>
</dbReference>
<evidence type="ECO:0000313" key="5">
    <source>
        <dbReference type="Proteomes" id="UP000487268"/>
    </source>
</evidence>
<proteinExistence type="predicted"/>
<name>A0A7K0BTK9_9ACTN</name>
<dbReference type="Gene3D" id="1.10.101.10">
    <property type="entry name" value="PGBD-like superfamily/PGBD"/>
    <property type="match status" value="1"/>
</dbReference>
<reference evidence="4 5" key="1">
    <citation type="submission" date="2019-10" db="EMBL/GenBank/DDBJ databases">
        <title>Actinomadura rubteroloni sp. nov. and Actinomadura macrotermitis sp. nov., isolated from the gut of fungus growing-termite Macrotermes natalensis.</title>
        <authorList>
            <person name="Benndorf R."/>
            <person name="Martin K."/>
            <person name="Kuefner M."/>
            <person name="De Beer W."/>
            <person name="Kaster A.-K."/>
            <person name="Vollmers J."/>
            <person name="Poulsen M."/>
            <person name="Beemelmanns C."/>
        </authorList>
    </citation>
    <scope>NUCLEOTIDE SEQUENCE [LARGE SCALE GENOMIC DNA]</scope>
    <source>
        <strain evidence="4 5">RB68</strain>
    </source>
</reference>
<evidence type="ECO:0000259" key="3">
    <source>
        <dbReference type="Pfam" id="PF01471"/>
    </source>
</evidence>
<feature type="transmembrane region" description="Helical" evidence="2">
    <location>
        <begin position="31"/>
        <end position="53"/>
    </location>
</feature>
<dbReference type="Proteomes" id="UP000487268">
    <property type="component" value="Unassembled WGS sequence"/>
</dbReference>
<dbReference type="InterPro" id="IPR036365">
    <property type="entry name" value="PGBD-like_sf"/>
</dbReference>
<sequence length="426" mass="45042">MNKLFGRSPGSVARQSISEREVRPERRRQRFLLWIIAAAVMISAVGIGASAWVKSPQQLAAEAAPPQPSIITAAVERRVLTQSVILRGTVTAGKSIKVNAAPVTEGKSVVTRTPVHQGQQINAGKVVAEISGRPIIALHGKFPAYRDIRKGAQGPDVRQLQLALRRIGYPVGDRAGQYGASTQNAVGRLFKDRGYEPAVESTSGVSPKKGTDQTQDDPVDRGHMPEKRSNSIVRAGEVVFVPRFPARVTEVKAGMGAEVTGTVLSLSSGELVVHGIISADDRKLVSPQKRVSIFDEEYGADINGHVASVGSFSKGDAKAVTQEGGTDGVGSQPGYPIVVHSDHSLPERLAGMDVRLTIETASTEGPVLVVPSSAIFANADGSTRVIKVVEGGRQQQVNVQSGPSSGGFVAVESEELSESDRVMVGK</sequence>
<evidence type="ECO:0000313" key="4">
    <source>
        <dbReference type="EMBL" id="MQY04528.1"/>
    </source>
</evidence>
<gene>
    <name evidence="4" type="ORF">ACRB68_25830</name>
</gene>
<keyword evidence="2" id="KW-0812">Transmembrane</keyword>
<dbReference type="Gene3D" id="2.40.420.20">
    <property type="match status" value="1"/>
</dbReference>
<feature type="region of interest" description="Disordered" evidence="1">
    <location>
        <begin position="196"/>
        <end position="227"/>
    </location>
</feature>
<protein>
    <recommendedName>
        <fullName evidence="3">Peptidoglycan binding-like domain-containing protein</fullName>
    </recommendedName>
</protein>
<dbReference type="SUPFAM" id="SSF47090">
    <property type="entry name" value="PGBD-like"/>
    <property type="match status" value="1"/>
</dbReference>
<dbReference type="GO" id="GO:1990281">
    <property type="term" value="C:efflux pump complex"/>
    <property type="evidence" value="ECO:0007669"/>
    <property type="project" value="TreeGrafter"/>
</dbReference>
<dbReference type="PANTHER" id="PTHR30469:SF29">
    <property type="entry name" value="BLR2860 PROTEIN"/>
    <property type="match status" value="1"/>
</dbReference>
<feature type="region of interest" description="Disordered" evidence="1">
    <location>
        <begin position="1"/>
        <end position="20"/>
    </location>
</feature>
<dbReference type="RefSeq" id="WP_194293294.1">
    <property type="nucleotide sequence ID" value="NZ_WEGH01000002.1"/>
</dbReference>
<feature type="compositionally biased region" description="Basic and acidic residues" evidence="1">
    <location>
        <begin position="218"/>
        <end position="227"/>
    </location>
</feature>
<feature type="domain" description="Peptidoglycan binding-like" evidence="3">
    <location>
        <begin position="153"/>
        <end position="186"/>
    </location>
</feature>